<gene>
    <name evidence="3" type="ORF">B0I24_11649</name>
    <name evidence="4" type="ORF">CWE07_13070</name>
</gene>
<dbReference type="PANTHER" id="PTHR45228">
    <property type="entry name" value="CYCLIC DI-GMP PHOSPHODIESTERASE TM_0186-RELATED"/>
    <property type="match status" value="1"/>
</dbReference>
<feature type="domain" description="Response regulatory" evidence="2">
    <location>
        <begin position="23"/>
        <end position="147"/>
    </location>
</feature>
<dbReference type="Proteomes" id="UP000287865">
    <property type="component" value="Unassembled WGS sequence"/>
</dbReference>
<keyword evidence="6" id="KW-1185">Reference proteome</keyword>
<evidence type="ECO:0000313" key="6">
    <source>
        <dbReference type="Proteomes" id="UP000287865"/>
    </source>
</evidence>
<proteinExistence type="predicted"/>
<reference evidence="3 5" key="2">
    <citation type="submission" date="2018-06" db="EMBL/GenBank/DDBJ databases">
        <title>Genomic Encyclopedia of Type Strains, Phase III (KMG-III): the genomes of soil and plant-associated and newly described type strains.</title>
        <authorList>
            <person name="Whitman W."/>
        </authorList>
    </citation>
    <scope>NUCLEOTIDE SEQUENCE [LARGE SCALE GENOMIC DNA]</scope>
    <source>
        <strain evidence="3 5">CGMCC 1.15366</strain>
    </source>
</reference>
<comment type="caution">
    <text evidence="3">The sequence shown here is derived from an EMBL/GenBank/DDBJ whole genome shotgun (WGS) entry which is preliminary data.</text>
</comment>
<evidence type="ECO:0000313" key="4">
    <source>
        <dbReference type="EMBL" id="RUO19408.1"/>
    </source>
</evidence>
<dbReference type="InterPro" id="IPR021800">
    <property type="entry name" value="DUF3369"/>
</dbReference>
<dbReference type="EMBL" id="QLMD01000016">
    <property type="protein sequence ID" value="RAJ93691.1"/>
    <property type="molecule type" value="Genomic_DNA"/>
</dbReference>
<dbReference type="Pfam" id="PF13487">
    <property type="entry name" value="HD_5"/>
    <property type="match status" value="1"/>
</dbReference>
<sequence length="496" mass="55232">MSNQFLFADEPTKQQELPQECWKILIVDDEPEVHAVTKLALSDFSFLGRGLEFHSAYSGEEARELATQHPDAAIVLLDVVMETDDAGLHVAKFIREDIGNRFTRIILRTGQPGQAPERTVIVNYDINDYKSKTELTAQKLFTAVMSSLRSYRDIISIDHSRHGLEKVIASSTNLFALQSMEHFVDGLVQQLSWVIGGARQTLYAAAGRSANPAHMIIRAAYGEDADQLMNQQIKASLPKHVLPEVDKVVRSHGIFYGEDFVLAYCPSQCRPQGALLCMIGLTRDLTDSEKDLLQLFADNVQLAHDNVTCLQDTDELMADMVSRLMVLEQEHVAKSLRQQTPFVQVTHALATQLQLSPARVQQTATAATMYERAEQLFAVMDQQPASKVSPCQERLKRAVRPLHMADSDAAQIAYRALNERLERFDGLGLPEGKQGQSIAIESQVLGMAMHFSKLAGHDLSDEGIVQRLQEERERHFSAALVDAVSANISALRSLIK</sequence>
<dbReference type="GO" id="GO:0000160">
    <property type="term" value="P:phosphorelay signal transduction system"/>
    <property type="evidence" value="ECO:0007669"/>
    <property type="project" value="InterPro"/>
</dbReference>
<dbReference type="Pfam" id="PF11849">
    <property type="entry name" value="DUF3369"/>
    <property type="match status" value="1"/>
</dbReference>
<evidence type="ECO:0000256" key="1">
    <source>
        <dbReference type="PROSITE-ProRule" id="PRU00169"/>
    </source>
</evidence>
<dbReference type="InterPro" id="IPR052020">
    <property type="entry name" value="Cyclic_di-GMP/3'3'-cGAMP_PDE"/>
</dbReference>
<dbReference type="AlphaFoldDB" id="A0A327WPG0"/>
<dbReference type="Proteomes" id="UP000249203">
    <property type="component" value="Unassembled WGS sequence"/>
</dbReference>
<dbReference type="EMBL" id="PIPK01000016">
    <property type="protein sequence ID" value="RUO19408.1"/>
    <property type="molecule type" value="Genomic_DNA"/>
</dbReference>
<feature type="modified residue" description="4-aspartylphosphate" evidence="1">
    <location>
        <position position="78"/>
    </location>
</feature>
<evidence type="ECO:0000259" key="2">
    <source>
        <dbReference type="PROSITE" id="PS50110"/>
    </source>
</evidence>
<evidence type="ECO:0000313" key="3">
    <source>
        <dbReference type="EMBL" id="RAJ93691.1"/>
    </source>
</evidence>
<keyword evidence="1" id="KW-0597">Phosphoprotein</keyword>
<dbReference type="Gene3D" id="1.10.3210.10">
    <property type="entry name" value="Hypothetical protein af1432"/>
    <property type="match status" value="1"/>
</dbReference>
<name>A0A327WPG0_9GAMM</name>
<dbReference type="PROSITE" id="PS50110">
    <property type="entry name" value="RESPONSE_REGULATORY"/>
    <property type="match status" value="1"/>
</dbReference>
<accession>A0A327WPG0</accession>
<dbReference type="Gene3D" id="3.40.50.2300">
    <property type="match status" value="1"/>
</dbReference>
<dbReference type="Pfam" id="PF00072">
    <property type="entry name" value="Response_reg"/>
    <property type="match status" value="1"/>
</dbReference>
<dbReference type="InterPro" id="IPR011006">
    <property type="entry name" value="CheY-like_superfamily"/>
</dbReference>
<dbReference type="PANTHER" id="PTHR45228:SF9">
    <property type="entry name" value="3'3'-CGAMP-SPECIFIC PHOSPHODIESTERASE 2"/>
    <property type="match status" value="1"/>
</dbReference>
<dbReference type="SMART" id="SM00448">
    <property type="entry name" value="REC"/>
    <property type="match status" value="1"/>
</dbReference>
<dbReference type="RefSeq" id="WP_111570333.1">
    <property type="nucleotide sequence ID" value="NZ_PIPK01000016.1"/>
</dbReference>
<reference evidence="4 6" key="1">
    <citation type="journal article" date="2018" name="Front. Microbiol.">
        <title>Genome-Based Analysis Reveals the Taxonomy and Diversity of the Family Idiomarinaceae.</title>
        <authorList>
            <person name="Liu Y."/>
            <person name="Lai Q."/>
            <person name="Shao Z."/>
        </authorList>
    </citation>
    <scope>NUCLEOTIDE SEQUENCE [LARGE SCALE GENOMIC DNA]</scope>
    <source>
        <strain evidence="4 6">CF12-14</strain>
    </source>
</reference>
<organism evidence="3 5">
    <name type="scientific">Aliidiomarina maris</name>
    <dbReference type="NCBI Taxonomy" id="531312"/>
    <lineage>
        <taxon>Bacteria</taxon>
        <taxon>Pseudomonadati</taxon>
        <taxon>Pseudomonadota</taxon>
        <taxon>Gammaproteobacteria</taxon>
        <taxon>Alteromonadales</taxon>
        <taxon>Idiomarinaceae</taxon>
        <taxon>Aliidiomarina</taxon>
    </lineage>
</organism>
<dbReference type="SUPFAM" id="SSF52172">
    <property type="entry name" value="CheY-like"/>
    <property type="match status" value="1"/>
</dbReference>
<evidence type="ECO:0000313" key="5">
    <source>
        <dbReference type="Proteomes" id="UP000249203"/>
    </source>
</evidence>
<dbReference type="OrthoDB" id="9787688at2"/>
<dbReference type="InterPro" id="IPR001789">
    <property type="entry name" value="Sig_transdc_resp-reg_receiver"/>
</dbReference>
<protein>
    <submittedName>
        <fullName evidence="3">CheY-like chemotaxis protein</fullName>
    </submittedName>
    <submittedName>
        <fullName evidence="4">Response regulator</fullName>
    </submittedName>
</protein>